<feature type="compositionally biased region" description="Polar residues" evidence="1">
    <location>
        <begin position="445"/>
        <end position="454"/>
    </location>
</feature>
<organism evidence="2 3">
    <name type="scientific">Passalora fulva</name>
    <name type="common">Tomato leaf mold</name>
    <name type="synonym">Cladosporium fulvum</name>
    <dbReference type="NCBI Taxonomy" id="5499"/>
    <lineage>
        <taxon>Eukaryota</taxon>
        <taxon>Fungi</taxon>
        <taxon>Dikarya</taxon>
        <taxon>Ascomycota</taxon>
        <taxon>Pezizomycotina</taxon>
        <taxon>Dothideomycetes</taxon>
        <taxon>Dothideomycetidae</taxon>
        <taxon>Mycosphaerellales</taxon>
        <taxon>Mycosphaerellaceae</taxon>
        <taxon>Fulvia</taxon>
    </lineage>
</organism>
<feature type="region of interest" description="Disordered" evidence="1">
    <location>
        <begin position="395"/>
        <end position="538"/>
    </location>
</feature>
<feature type="region of interest" description="Disordered" evidence="1">
    <location>
        <begin position="123"/>
        <end position="174"/>
    </location>
</feature>
<keyword evidence="3" id="KW-1185">Reference proteome</keyword>
<protein>
    <submittedName>
        <fullName evidence="2">Uncharacterized protein</fullName>
    </submittedName>
</protein>
<reference evidence="2" key="2">
    <citation type="journal article" date="2022" name="Microb. Genom.">
        <title>A chromosome-scale genome assembly of the tomato pathogen Cladosporium fulvum reveals a compartmentalized genome architecture and the presence of a dispensable chromosome.</title>
        <authorList>
            <person name="Zaccaron A.Z."/>
            <person name="Chen L.H."/>
            <person name="Samaras A."/>
            <person name="Stergiopoulos I."/>
        </authorList>
    </citation>
    <scope>NUCLEOTIDE SEQUENCE</scope>
    <source>
        <strain evidence="2">Race5_Kim</strain>
    </source>
</reference>
<accession>A0A9Q8LGR5</accession>
<dbReference type="KEGG" id="ffu:CLAFUR5_05239"/>
<evidence type="ECO:0000313" key="3">
    <source>
        <dbReference type="Proteomes" id="UP000756132"/>
    </source>
</evidence>
<reference evidence="2" key="1">
    <citation type="submission" date="2021-12" db="EMBL/GenBank/DDBJ databases">
        <authorList>
            <person name="Zaccaron A."/>
            <person name="Stergiopoulos I."/>
        </authorList>
    </citation>
    <scope>NUCLEOTIDE SEQUENCE</scope>
    <source>
        <strain evidence="2">Race5_Kim</strain>
    </source>
</reference>
<dbReference type="AlphaFoldDB" id="A0A9Q8LGR5"/>
<dbReference type="RefSeq" id="XP_047761463.1">
    <property type="nucleotide sequence ID" value="XM_047904387.1"/>
</dbReference>
<dbReference type="Proteomes" id="UP000756132">
    <property type="component" value="Chromosome 4"/>
</dbReference>
<name>A0A9Q8LGR5_PASFU</name>
<gene>
    <name evidence="2" type="ORF">CLAFUR5_05239</name>
</gene>
<sequence>MTWVVITRTFRSGQPFMWSNIPDPTLSVQQLQVNLTVSIYDHASFTALLHHLKPLPSMHSRVRRLRIRLDFLEQIRENEPSFGAATQYVRELNLALEHVHWVHNVVMEWTIAEHGLEDVLPESSWQRDSATDPVPEIRTSSAISPPGAGSTMQQDTRDREQIDQVHQSATHPDPHAVWTTVRPLLDDEHRFNGWRDRGNYRNPDTIQHLQVELAGAMDHPPSFWINPAWLRAIPGRFPAVRCLRLRVDFNVATVEESHRPLVVQWVYRRLYRTSGEMQWPHTVEVLLAINDGMESTFESFDIVTETSTDVVTARFQKIRSWQPLFTILPPSSTVDKQTVLSRVIPQDHQVQMTLTTQQRRPLYTGYRWQSMGNIVHISEDTVAYQAQTSALSRMTPVQKAGRTASEDEAGSVQSQANDAVQHPDAAGEDAIMQDPSADSEEPIVTRSSHAQTQGLAGPPEQTVQRHEPDDLGDDDPTGVPPLDGLNITRSQQDEQFVITELDEGDDHGQERDLSQTATNAVADRRSDDEDQSEQSMTEVEEAAGILLLLKQGGL</sequence>
<proteinExistence type="predicted"/>
<evidence type="ECO:0000256" key="1">
    <source>
        <dbReference type="SAM" id="MobiDB-lite"/>
    </source>
</evidence>
<dbReference type="GeneID" id="71985117"/>
<dbReference type="EMBL" id="CP090166">
    <property type="protein sequence ID" value="UJO17097.1"/>
    <property type="molecule type" value="Genomic_DNA"/>
</dbReference>
<evidence type="ECO:0000313" key="2">
    <source>
        <dbReference type="EMBL" id="UJO17097.1"/>
    </source>
</evidence>